<sequence length="253" mass="27357">WVSVVELVFYIPTLILALIVCSRHGFRRSSGWVYTLVLCIVRIVGAICQLVSYHDHSSGVITATAVIDSIGLSPLLLATLGVLSRFVDFINAKSGATFTVKHFRLLQVLITVGLVLNIVGGTSGNVQPDGKIEVQTTSKVGIILFIVSHVGLVLVYAASVPRTACVPPKERRVPVALLLALPFVLVRLVYSACAVFLHNHLFNIITGSVPVYVVMAVVEEFIVVAIYLLLGFAVDKLDDTQQGPLASRPWKGK</sequence>
<dbReference type="InterPro" id="IPR056119">
    <property type="entry name" value="DUF7702"/>
</dbReference>
<feature type="transmembrane region" description="Helical" evidence="1">
    <location>
        <begin position="59"/>
        <end position="83"/>
    </location>
</feature>
<feature type="transmembrane region" description="Helical" evidence="1">
    <location>
        <begin position="209"/>
        <end position="230"/>
    </location>
</feature>
<dbReference type="PANTHER" id="PTHR42109:SF2">
    <property type="entry name" value="INTEGRAL MEMBRANE PROTEIN"/>
    <property type="match status" value="1"/>
</dbReference>
<feature type="transmembrane region" description="Helical" evidence="1">
    <location>
        <begin position="33"/>
        <end position="53"/>
    </location>
</feature>
<evidence type="ECO:0000259" key="2">
    <source>
        <dbReference type="Pfam" id="PF24800"/>
    </source>
</evidence>
<dbReference type="AlphaFoldDB" id="A0A6A6HTF2"/>
<feature type="transmembrane region" description="Helical" evidence="1">
    <location>
        <begin position="173"/>
        <end position="197"/>
    </location>
</feature>
<feature type="non-terminal residue" evidence="3">
    <location>
        <position position="253"/>
    </location>
</feature>
<dbReference type="Pfam" id="PF24800">
    <property type="entry name" value="DUF7702"/>
    <property type="match status" value="1"/>
</dbReference>
<keyword evidence="1" id="KW-1133">Transmembrane helix</keyword>
<dbReference type="Proteomes" id="UP000800094">
    <property type="component" value="Unassembled WGS sequence"/>
</dbReference>
<feature type="non-terminal residue" evidence="3">
    <location>
        <position position="1"/>
    </location>
</feature>
<keyword evidence="1" id="KW-0812">Transmembrane</keyword>
<evidence type="ECO:0000313" key="3">
    <source>
        <dbReference type="EMBL" id="KAF2241062.1"/>
    </source>
</evidence>
<dbReference type="GeneID" id="54576263"/>
<proteinExistence type="predicted"/>
<organism evidence="3 4">
    <name type="scientific">Trematosphaeria pertusa</name>
    <dbReference type="NCBI Taxonomy" id="390896"/>
    <lineage>
        <taxon>Eukaryota</taxon>
        <taxon>Fungi</taxon>
        <taxon>Dikarya</taxon>
        <taxon>Ascomycota</taxon>
        <taxon>Pezizomycotina</taxon>
        <taxon>Dothideomycetes</taxon>
        <taxon>Pleosporomycetidae</taxon>
        <taxon>Pleosporales</taxon>
        <taxon>Massarineae</taxon>
        <taxon>Trematosphaeriaceae</taxon>
        <taxon>Trematosphaeria</taxon>
    </lineage>
</organism>
<evidence type="ECO:0000313" key="4">
    <source>
        <dbReference type="Proteomes" id="UP000800094"/>
    </source>
</evidence>
<dbReference type="OrthoDB" id="2560628at2759"/>
<feature type="domain" description="DUF7702" evidence="2">
    <location>
        <begin position="2"/>
        <end position="236"/>
    </location>
</feature>
<feature type="transmembrane region" description="Helical" evidence="1">
    <location>
        <begin position="140"/>
        <end position="161"/>
    </location>
</feature>
<dbReference type="PANTHER" id="PTHR42109">
    <property type="entry name" value="UNPLACED GENOMIC SCAFFOLD UM_SCAF_CONTIG_1.265, WHOLE GENOME SHOTGUN SEQUENCE"/>
    <property type="match status" value="1"/>
</dbReference>
<dbReference type="RefSeq" id="XP_033676066.1">
    <property type="nucleotide sequence ID" value="XM_033822933.1"/>
</dbReference>
<keyword evidence="1" id="KW-0472">Membrane</keyword>
<evidence type="ECO:0000256" key="1">
    <source>
        <dbReference type="SAM" id="Phobius"/>
    </source>
</evidence>
<accession>A0A6A6HTF2</accession>
<reference evidence="3" key="1">
    <citation type="journal article" date="2020" name="Stud. Mycol.">
        <title>101 Dothideomycetes genomes: a test case for predicting lifestyles and emergence of pathogens.</title>
        <authorList>
            <person name="Haridas S."/>
            <person name="Albert R."/>
            <person name="Binder M."/>
            <person name="Bloem J."/>
            <person name="Labutti K."/>
            <person name="Salamov A."/>
            <person name="Andreopoulos B."/>
            <person name="Baker S."/>
            <person name="Barry K."/>
            <person name="Bills G."/>
            <person name="Bluhm B."/>
            <person name="Cannon C."/>
            <person name="Castanera R."/>
            <person name="Culley D."/>
            <person name="Daum C."/>
            <person name="Ezra D."/>
            <person name="Gonzalez J."/>
            <person name="Henrissat B."/>
            <person name="Kuo A."/>
            <person name="Liang C."/>
            <person name="Lipzen A."/>
            <person name="Lutzoni F."/>
            <person name="Magnuson J."/>
            <person name="Mondo S."/>
            <person name="Nolan M."/>
            <person name="Ohm R."/>
            <person name="Pangilinan J."/>
            <person name="Park H.-J."/>
            <person name="Ramirez L."/>
            <person name="Alfaro M."/>
            <person name="Sun H."/>
            <person name="Tritt A."/>
            <person name="Yoshinaga Y."/>
            <person name="Zwiers L.-H."/>
            <person name="Turgeon B."/>
            <person name="Goodwin S."/>
            <person name="Spatafora J."/>
            <person name="Crous P."/>
            <person name="Grigoriev I."/>
        </authorList>
    </citation>
    <scope>NUCLEOTIDE SEQUENCE</scope>
    <source>
        <strain evidence="3">CBS 122368</strain>
    </source>
</reference>
<protein>
    <recommendedName>
        <fullName evidence="2">DUF7702 domain-containing protein</fullName>
    </recommendedName>
</protein>
<dbReference type="EMBL" id="ML987214">
    <property type="protein sequence ID" value="KAF2241062.1"/>
    <property type="molecule type" value="Genomic_DNA"/>
</dbReference>
<feature type="transmembrane region" description="Helical" evidence="1">
    <location>
        <begin position="7"/>
        <end position="26"/>
    </location>
</feature>
<feature type="transmembrane region" description="Helical" evidence="1">
    <location>
        <begin position="103"/>
        <end position="120"/>
    </location>
</feature>
<keyword evidence="4" id="KW-1185">Reference proteome</keyword>
<name>A0A6A6HTF2_9PLEO</name>
<gene>
    <name evidence="3" type="ORF">BU26DRAFT_410496</name>
</gene>